<reference evidence="7" key="1">
    <citation type="submission" date="2022-11" db="EMBL/GenBank/DDBJ databases">
        <authorList>
            <person name="Petersen C."/>
        </authorList>
    </citation>
    <scope>NUCLEOTIDE SEQUENCE</scope>
    <source>
        <strain evidence="7">IBT 26290</strain>
    </source>
</reference>
<feature type="region of interest" description="Disordered" evidence="5">
    <location>
        <begin position="114"/>
        <end position="154"/>
    </location>
</feature>
<dbReference type="GO" id="GO:0016020">
    <property type="term" value="C:membrane"/>
    <property type="evidence" value="ECO:0007669"/>
    <property type="project" value="UniProtKB-SubCell"/>
</dbReference>
<keyword evidence="4 6" id="KW-0472">Membrane</keyword>
<dbReference type="InterPro" id="IPR051694">
    <property type="entry name" value="Immunoregulatory_rcpt-like"/>
</dbReference>
<evidence type="ECO:0000313" key="7">
    <source>
        <dbReference type="EMBL" id="KAJ5174273.1"/>
    </source>
</evidence>
<evidence type="ECO:0000256" key="3">
    <source>
        <dbReference type="ARBA" id="ARBA00022989"/>
    </source>
</evidence>
<dbReference type="AlphaFoldDB" id="A0A9W9LRR6"/>
<protein>
    <recommendedName>
        <fullName evidence="9">Mid2 domain-containing protein</fullName>
    </recommendedName>
</protein>
<name>A0A9W9LRR6_9EURO</name>
<evidence type="ECO:0000256" key="4">
    <source>
        <dbReference type="ARBA" id="ARBA00023136"/>
    </source>
</evidence>
<keyword evidence="8" id="KW-1185">Reference proteome</keyword>
<feature type="transmembrane region" description="Helical" evidence="6">
    <location>
        <begin position="82"/>
        <end position="106"/>
    </location>
</feature>
<evidence type="ECO:0000256" key="6">
    <source>
        <dbReference type="SAM" id="Phobius"/>
    </source>
</evidence>
<dbReference type="GeneID" id="81421451"/>
<dbReference type="EMBL" id="JAPQKN010000001">
    <property type="protein sequence ID" value="KAJ5174273.1"/>
    <property type="molecule type" value="Genomic_DNA"/>
</dbReference>
<dbReference type="Proteomes" id="UP001149163">
    <property type="component" value="Unassembled WGS sequence"/>
</dbReference>
<dbReference type="OrthoDB" id="3557178at2759"/>
<comment type="caution">
    <text evidence="7">The sequence shown here is derived from an EMBL/GenBank/DDBJ whole genome shotgun (WGS) entry which is preliminary data.</text>
</comment>
<comment type="subcellular location">
    <subcellularLocation>
        <location evidence="1">Membrane</location>
        <topology evidence="1">Single-pass membrane protein</topology>
    </subcellularLocation>
</comment>
<evidence type="ECO:0000256" key="5">
    <source>
        <dbReference type="SAM" id="MobiDB-lite"/>
    </source>
</evidence>
<accession>A0A9W9LRR6</accession>
<reference evidence="7" key="2">
    <citation type="journal article" date="2023" name="IMA Fungus">
        <title>Comparative genomic study of the Penicillium genus elucidates a diverse pangenome and 15 lateral gene transfer events.</title>
        <authorList>
            <person name="Petersen C."/>
            <person name="Sorensen T."/>
            <person name="Nielsen M.R."/>
            <person name="Sondergaard T.E."/>
            <person name="Sorensen J.L."/>
            <person name="Fitzpatrick D.A."/>
            <person name="Frisvad J.C."/>
            <person name="Nielsen K.L."/>
        </authorList>
    </citation>
    <scope>NUCLEOTIDE SEQUENCE</scope>
    <source>
        <strain evidence="7">IBT 26290</strain>
    </source>
</reference>
<keyword evidence="3 6" id="KW-1133">Transmembrane helix</keyword>
<sequence length="154" mass="16633">MTIFQTSPYGTPTATNIFCAEVWSAFSLYRELPVSTTSSSSSSSSTASTVSSTQSQTRTSSSIPSQTSASTTSTSESNSSKAWIAGAVVGPVAGVAVIAGLAWFMFRRKQKETESEKSQEQIYTDLPQELYTAPQELPASNSELRHELDTYSYR</sequence>
<organism evidence="7 8">
    <name type="scientific">Penicillium canariense</name>
    <dbReference type="NCBI Taxonomy" id="189055"/>
    <lineage>
        <taxon>Eukaryota</taxon>
        <taxon>Fungi</taxon>
        <taxon>Dikarya</taxon>
        <taxon>Ascomycota</taxon>
        <taxon>Pezizomycotina</taxon>
        <taxon>Eurotiomycetes</taxon>
        <taxon>Eurotiomycetidae</taxon>
        <taxon>Eurotiales</taxon>
        <taxon>Aspergillaceae</taxon>
        <taxon>Penicillium</taxon>
    </lineage>
</organism>
<dbReference type="RefSeq" id="XP_056545881.1">
    <property type="nucleotide sequence ID" value="XM_056682275.1"/>
</dbReference>
<dbReference type="PANTHER" id="PTHR15549">
    <property type="entry name" value="PAIRED IMMUNOGLOBULIN-LIKE TYPE 2 RECEPTOR"/>
    <property type="match status" value="1"/>
</dbReference>
<keyword evidence="2 6" id="KW-0812">Transmembrane</keyword>
<gene>
    <name evidence="7" type="ORF">N7482_000150</name>
</gene>
<evidence type="ECO:0000256" key="2">
    <source>
        <dbReference type="ARBA" id="ARBA00022692"/>
    </source>
</evidence>
<feature type="compositionally biased region" description="Basic and acidic residues" evidence="5">
    <location>
        <begin position="143"/>
        <end position="154"/>
    </location>
</feature>
<evidence type="ECO:0008006" key="9">
    <source>
        <dbReference type="Google" id="ProtNLM"/>
    </source>
</evidence>
<feature type="region of interest" description="Disordered" evidence="5">
    <location>
        <begin position="36"/>
        <end position="79"/>
    </location>
</feature>
<evidence type="ECO:0000256" key="1">
    <source>
        <dbReference type="ARBA" id="ARBA00004167"/>
    </source>
</evidence>
<proteinExistence type="predicted"/>
<evidence type="ECO:0000313" key="8">
    <source>
        <dbReference type="Proteomes" id="UP001149163"/>
    </source>
</evidence>
<dbReference type="GO" id="GO:0071944">
    <property type="term" value="C:cell periphery"/>
    <property type="evidence" value="ECO:0007669"/>
    <property type="project" value="UniProtKB-ARBA"/>
</dbReference>